<evidence type="ECO:0000256" key="8">
    <source>
        <dbReference type="ARBA" id="ARBA00023159"/>
    </source>
</evidence>
<evidence type="ECO:0000256" key="11">
    <source>
        <dbReference type="ARBA" id="ARBA00049348"/>
    </source>
</evidence>
<dbReference type="SMART" id="SM00342">
    <property type="entry name" value="HTH_ARAC"/>
    <property type="match status" value="1"/>
</dbReference>
<dbReference type="InterPro" id="IPR036217">
    <property type="entry name" value="MethylDNA_cys_MeTrfase_DNAb"/>
</dbReference>
<evidence type="ECO:0000259" key="16">
    <source>
        <dbReference type="PROSITE" id="PS01124"/>
    </source>
</evidence>
<evidence type="ECO:0000256" key="1">
    <source>
        <dbReference type="ARBA" id="ARBA00001286"/>
    </source>
</evidence>
<feature type="binding site" evidence="14">
    <location>
        <position position="34"/>
    </location>
    <ligand>
        <name>DNA</name>
        <dbReference type="ChEBI" id="CHEBI:16991"/>
    </ligand>
</feature>
<name>A0AA37T4G3_9GAMM</name>
<evidence type="ECO:0000256" key="7">
    <source>
        <dbReference type="ARBA" id="ARBA00023015"/>
    </source>
</evidence>
<dbReference type="GO" id="GO:0005737">
    <property type="term" value="C:cytoplasm"/>
    <property type="evidence" value="ECO:0007669"/>
    <property type="project" value="UniProtKB-SubCell"/>
</dbReference>
<dbReference type="InterPro" id="IPR016221">
    <property type="entry name" value="Bifunct_regulatory_prot_Ada"/>
</dbReference>
<keyword evidence="6 12" id="KW-0227">DNA damage</keyword>
<dbReference type="Proteomes" id="UP001156870">
    <property type="component" value="Unassembled WGS sequence"/>
</dbReference>
<dbReference type="EMBL" id="BSPD01000020">
    <property type="protein sequence ID" value="GLS24973.1"/>
    <property type="molecule type" value="Genomic_DNA"/>
</dbReference>
<gene>
    <name evidence="17" type="ORF">GCM10007877_06870</name>
</gene>
<evidence type="ECO:0000256" key="2">
    <source>
        <dbReference type="ARBA" id="ARBA00008711"/>
    </source>
</evidence>
<dbReference type="InterPro" id="IPR036631">
    <property type="entry name" value="MGMT_N_sf"/>
</dbReference>
<dbReference type="SUPFAM" id="SSF46767">
    <property type="entry name" value="Methylated DNA-protein cysteine methyltransferase, C-terminal domain"/>
    <property type="match status" value="1"/>
</dbReference>
<evidence type="ECO:0000256" key="13">
    <source>
        <dbReference type="PIRSR" id="PIRSR000409-1"/>
    </source>
</evidence>
<dbReference type="InterPro" id="IPR023546">
    <property type="entry name" value="MGMT"/>
</dbReference>
<comment type="miscellaneous">
    <text evidence="12">This enzyme catalyzes only one turnover and therefore is not strictly catalytic. According to one definition, an enzyme is a biocatalyst that acts repeatedly and over many reaction cycles.</text>
</comment>
<dbReference type="RefSeq" id="WP_232592211.1">
    <property type="nucleotide sequence ID" value="NZ_BSPD01000020.1"/>
</dbReference>
<organism evidence="17 18">
    <name type="scientific">Marinibactrum halimedae</name>
    <dbReference type="NCBI Taxonomy" id="1444977"/>
    <lineage>
        <taxon>Bacteria</taxon>
        <taxon>Pseudomonadati</taxon>
        <taxon>Pseudomonadota</taxon>
        <taxon>Gammaproteobacteria</taxon>
        <taxon>Cellvibrionales</taxon>
        <taxon>Cellvibrionaceae</taxon>
        <taxon>Marinibactrum</taxon>
    </lineage>
</organism>
<evidence type="ECO:0000256" key="10">
    <source>
        <dbReference type="ARBA" id="ARBA00023204"/>
    </source>
</evidence>
<feature type="active site" description="Nucleophile; methyl group acceptor" evidence="12">
    <location>
        <position position="318"/>
    </location>
</feature>
<dbReference type="InterPro" id="IPR009057">
    <property type="entry name" value="Homeodomain-like_sf"/>
</dbReference>
<dbReference type="GO" id="GO:0032259">
    <property type="term" value="P:methylation"/>
    <property type="evidence" value="ECO:0007669"/>
    <property type="project" value="UniProtKB-KW"/>
</dbReference>
<evidence type="ECO:0000256" key="6">
    <source>
        <dbReference type="ARBA" id="ARBA00022763"/>
    </source>
</evidence>
<feature type="binding site" evidence="14">
    <location>
        <position position="45"/>
    </location>
    <ligand>
        <name>DNA</name>
        <dbReference type="ChEBI" id="CHEBI:16991"/>
    </ligand>
</feature>
<dbReference type="EC" id="2.1.1.63" evidence="12"/>
<dbReference type="GO" id="GO:0006307">
    <property type="term" value="P:DNA alkylation repair"/>
    <property type="evidence" value="ECO:0007669"/>
    <property type="project" value="UniProtKB-UniRule"/>
</dbReference>
<feature type="binding site" evidence="15">
    <location>
        <position position="72"/>
    </location>
    <ligand>
        <name>Zn(2+)</name>
        <dbReference type="ChEBI" id="CHEBI:29105"/>
    </ligand>
</feature>
<feature type="binding site" evidence="15">
    <location>
        <position position="42"/>
    </location>
    <ligand>
        <name>Zn(2+)</name>
        <dbReference type="ChEBI" id="CHEBI:29105"/>
    </ligand>
</feature>
<dbReference type="InterPro" id="IPR008332">
    <property type="entry name" value="MethylG_MeTrfase_N"/>
</dbReference>
<feature type="active site" description="Nucleophile; methyl group acceptor from methylphosphotriester" evidence="13">
    <location>
        <position position="38"/>
    </location>
</feature>
<comment type="cofactor">
    <cofactor evidence="14">
        <name>Zn(2+)</name>
        <dbReference type="ChEBI" id="CHEBI:29105"/>
    </cofactor>
    <text evidence="14">Binds 1 zinc ion per subunit.</text>
</comment>
<dbReference type="Pfam" id="PF12833">
    <property type="entry name" value="HTH_18"/>
    <property type="match status" value="1"/>
</dbReference>
<keyword evidence="14" id="KW-0862">Zinc</keyword>
<keyword evidence="14" id="KW-0479">Metal-binding</keyword>
<evidence type="ECO:0000313" key="18">
    <source>
        <dbReference type="Proteomes" id="UP001156870"/>
    </source>
</evidence>
<keyword evidence="7" id="KW-0805">Transcription regulation</keyword>
<feature type="domain" description="HTH araC/xylS-type" evidence="16">
    <location>
        <begin position="106"/>
        <end position="182"/>
    </location>
</feature>
<dbReference type="AlphaFoldDB" id="A0AA37T4G3"/>
<dbReference type="Pfam" id="PF02805">
    <property type="entry name" value="Ada_Zn_binding"/>
    <property type="match status" value="1"/>
</dbReference>
<reference evidence="17 18" key="1">
    <citation type="journal article" date="2014" name="Int. J. Syst. Evol. Microbiol.">
        <title>Complete genome sequence of Corynebacterium casei LMG S-19264T (=DSM 44701T), isolated from a smear-ripened cheese.</title>
        <authorList>
            <consortium name="US DOE Joint Genome Institute (JGI-PGF)"/>
            <person name="Walter F."/>
            <person name="Albersmeier A."/>
            <person name="Kalinowski J."/>
            <person name="Ruckert C."/>
        </authorList>
    </citation>
    <scope>NUCLEOTIDE SEQUENCE [LARGE SCALE GENOMIC DNA]</scope>
    <source>
        <strain evidence="17 18">NBRC 110095</strain>
    </source>
</reference>
<dbReference type="Gene3D" id="3.40.10.10">
    <property type="entry name" value="DNA Methylphosphotriester Repair Domain"/>
    <property type="match status" value="1"/>
</dbReference>
<evidence type="ECO:0000256" key="14">
    <source>
        <dbReference type="PIRSR" id="PIRSR000409-2"/>
    </source>
</evidence>
<keyword evidence="9" id="KW-0804">Transcription</keyword>
<dbReference type="PANTHER" id="PTHR10815:SF5">
    <property type="entry name" value="METHYLATED-DNA--PROTEIN-CYSTEINE METHYLTRANSFERASE"/>
    <property type="match status" value="1"/>
</dbReference>
<dbReference type="InterPro" id="IPR014048">
    <property type="entry name" value="MethylDNA_cys_MeTrfase_DNA-bd"/>
</dbReference>
<feature type="binding site" evidence="15">
    <location>
        <position position="69"/>
    </location>
    <ligand>
        <name>Zn(2+)</name>
        <dbReference type="ChEBI" id="CHEBI:29105"/>
    </ligand>
</feature>
<comment type="catalytic activity">
    <reaction evidence="1 12">
        <text>a 4-O-methyl-thymidine in DNA + L-cysteinyl-[protein] = a thymidine in DNA + S-methyl-L-cysteinyl-[protein]</text>
        <dbReference type="Rhea" id="RHEA:53428"/>
        <dbReference type="Rhea" id="RHEA-COMP:10131"/>
        <dbReference type="Rhea" id="RHEA-COMP:10132"/>
        <dbReference type="Rhea" id="RHEA-COMP:13555"/>
        <dbReference type="Rhea" id="RHEA-COMP:13556"/>
        <dbReference type="ChEBI" id="CHEBI:29950"/>
        <dbReference type="ChEBI" id="CHEBI:82612"/>
        <dbReference type="ChEBI" id="CHEBI:137386"/>
        <dbReference type="ChEBI" id="CHEBI:137387"/>
        <dbReference type="EC" id="2.1.1.63"/>
    </reaction>
</comment>
<dbReference type="GO" id="GO:0003700">
    <property type="term" value="F:DNA-binding transcription factor activity"/>
    <property type="evidence" value="ECO:0007669"/>
    <property type="project" value="InterPro"/>
</dbReference>
<dbReference type="SUPFAM" id="SSF57884">
    <property type="entry name" value="Ada DNA repair protein, N-terminal domain (N-Ada 10)"/>
    <property type="match status" value="1"/>
</dbReference>
<dbReference type="PROSITE" id="PS01124">
    <property type="entry name" value="HTH_ARAC_FAMILY_2"/>
    <property type="match status" value="1"/>
</dbReference>
<accession>A0AA37T4G3</accession>
<dbReference type="Pfam" id="PF02870">
    <property type="entry name" value="Methyltransf_1N"/>
    <property type="match status" value="1"/>
</dbReference>
<feature type="binding site" evidence="15">
    <location>
        <position position="38"/>
    </location>
    <ligand>
        <name>Zn(2+)</name>
        <dbReference type="ChEBI" id="CHEBI:29105"/>
    </ligand>
</feature>
<proteinExistence type="inferred from homology"/>
<dbReference type="GO" id="GO:0043565">
    <property type="term" value="F:sequence-specific DNA binding"/>
    <property type="evidence" value="ECO:0007669"/>
    <property type="project" value="InterPro"/>
</dbReference>
<dbReference type="FunFam" id="1.10.10.10:FF:000214">
    <property type="entry name" value="Methylated-DNA--protein-cysteine methyltransferase"/>
    <property type="match status" value="1"/>
</dbReference>
<dbReference type="GO" id="GO:0003908">
    <property type="term" value="F:methylated-DNA-[protein]-cysteine S-methyltransferase activity"/>
    <property type="evidence" value="ECO:0007669"/>
    <property type="project" value="UniProtKB-UniRule"/>
</dbReference>
<dbReference type="Gene3D" id="1.10.10.10">
    <property type="entry name" value="Winged helix-like DNA-binding domain superfamily/Winged helix DNA-binding domain"/>
    <property type="match status" value="1"/>
</dbReference>
<sequence length="351" mass="39761">MQITDPKQCDKYYQALVNRDASYQGSFYVGVKTTSIFCISTCRARKPKRENVIFFTRIKDAMAAGFRACKVCQPTLNGQITPEPIRTALEMVKANPKTKIKDQDLREAGITPETVRRWFNKHYGMTYQCFQRMYRINHALEELNNGESATHSALGAGYDSLSGFGYTFKKMMGNSPTQSHTHVLHMDRLETPLGPMFACASKEGLCLLEFVERKMLETELTDLQRRLKARIITGHNPYIDHIKKELTEYFAGSRTHFTVPLHTPGTEFQQTVWQALQAIPYGHTASYQQQAISIGKPKAVRAVASANGMNRIAIVIPCHRVIGKDGSLTGYAGGLERKRWLLDHEANYDKR</sequence>
<dbReference type="GO" id="GO:0008270">
    <property type="term" value="F:zinc ion binding"/>
    <property type="evidence" value="ECO:0007669"/>
    <property type="project" value="InterPro"/>
</dbReference>
<comment type="function">
    <text evidence="12">Involved in the cellular defense against the biological effects of O6-methylguanine (O6-MeG) and O4-methylthymine (O4-MeT) in DNA. Repairs the methylated nucleobase in DNA by stoichiometrically transferring the methyl group to a cysteine residue in the enzyme. This is a suicide reaction: the enzyme is irreversibly inactivated.</text>
</comment>
<dbReference type="InterPro" id="IPR036388">
    <property type="entry name" value="WH-like_DNA-bd_sf"/>
</dbReference>
<keyword evidence="4 12" id="KW-0489">Methyltransferase</keyword>
<feature type="binding site" evidence="14">
    <location>
        <position position="43"/>
    </location>
    <ligand>
        <name>DNA</name>
        <dbReference type="ChEBI" id="CHEBI:16991"/>
    </ligand>
</feature>
<comment type="similarity">
    <text evidence="2 12">Belongs to the MGMT family.</text>
</comment>
<evidence type="ECO:0000256" key="15">
    <source>
        <dbReference type="PIRSR" id="PIRSR000409-3"/>
    </source>
</evidence>
<evidence type="ECO:0000256" key="12">
    <source>
        <dbReference type="HAMAP-Rule" id="MF_00772"/>
    </source>
</evidence>
<comment type="caution">
    <text evidence="17">The sequence shown here is derived from an EMBL/GenBank/DDBJ whole genome shotgun (WGS) entry which is preliminary data.</text>
</comment>
<dbReference type="CDD" id="cd06445">
    <property type="entry name" value="ATase"/>
    <property type="match status" value="1"/>
</dbReference>
<protein>
    <recommendedName>
        <fullName evidence="12">Methylated-DNA--protein-cysteine methyltransferase</fullName>
        <ecNumber evidence="12">2.1.1.63</ecNumber>
    </recommendedName>
    <alternativeName>
        <fullName evidence="12">6-O-methylguanine-DNA methyltransferase</fullName>
        <shortName evidence="12">MGMT</shortName>
    </alternativeName>
    <alternativeName>
        <fullName evidence="12">O-6-methylguanine-DNA-alkyltransferase</fullName>
    </alternativeName>
</protein>
<dbReference type="InterPro" id="IPR001497">
    <property type="entry name" value="MethylDNA_cys_MeTrfase_AS"/>
</dbReference>
<comment type="catalytic activity">
    <reaction evidence="11 12">
        <text>a 6-O-methyl-2'-deoxyguanosine in DNA + L-cysteinyl-[protein] = S-methyl-L-cysteinyl-[protein] + a 2'-deoxyguanosine in DNA</text>
        <dbReference type="Rhea" id="RHEA:24000"/>
        <dbReference type="Rhea" id="RHEA-COMP:10131"/>
        <dbReference type="Rhea" id="RHEA-COMP:10132"/>
        <dbReference type="Rhea" id="RHEA-COMP:11367"/>
        <dbReference type="Rhea" id="RHEA-COMP:11368"/>
        <dbReference type="ChEBI" id="CHEBI:29950"/>
        <dbReference type="ChEBI" id="CHEBI:82612"/>
        <dbReference type="ChEBI" id="CHEBI:85445"/>
        <dbReference type="ChEBI" id="CHEBI:85448"/>
        <dbReference type="EC" id="2.1.1.63"/>
    </reaction>
</comment>
<evidence type="ECO:0000256" key="9">
    <source>
        <dbReference type="ARBA" id="ARBA00023163"/>
    </source>
</evidence>
<feature type="binding site" evidence="14">
    <location>
        <position position="67"/>
    </location>
    <ligand>
        <name>DNA</name>
        <dbReference type="ChEBI" id="CHEBI:16991"/>
    </ligand>
</feature>
<evidence type="ECO:0000256" key="5">
    <source>
        <dbReference type="ARBA" id="ARBA00022679"/>
    </source>
</evidence>
<evidence type="ECO:0000256" key="3">
    <source>
        <dbReference type="ARBA" id="ARBA00022490"/>
    </source>
</evidence>
<evidence type="ECO:0000256" key="4">
    <source>
        <dbReference type="ARBA" id="ARBA00022603"/>
    </source>
</evidence>
<dbReference type="SUPFAM" id="SSF53155">
    <property type="entry name" value="Methylated DNA-protein cysteine methyltransferase domain"/>
    <property type="match status" value="1"/>
</dbReference>
<keyword evidence="10 12" id="KW-0234">DNA repair</keyword>
<evidence type="ECO:0000313" key="17">
    <source>
        <dbReference type="EMBL" id="GLS24973.1"/>
    </source>
</evidence>
<keyword evidence="3 12" id="KW-0963">Cytoplasm</keyword>
<feature type="active site" description="Nucleophile; methyl group acceptor from either O6-methylguanine or O4-methylthymine" evidence="13">
    <location>
        <position position="318"/>
    </location>
</feature>
<dbReference type="HAMAP" id="MF_00772">
    <property type="entry name" value="OGT"/>
    <property type="match status" value="1"/>
</dbReference>
<dbReference type="Gene3D" id="1.10.10.60">
    <property type="entry name" value="Homeodomain-like"/>
    <property type="match status" value="1"/>
</dbReference>
<dbReference type="PIRSF" id="PIRSF000409">
    <property type="entry name" value="Ada"/>
    <property type="match status" value="1"/>
</dbReference>
<dbReference type="InterPro" id="IPR035451">
    <property type="entry name" value="Ada-like_dom_sf"/>
</dbReference>
<dbReference type="PANTHER" id="PTHR10815">
    <property type="entry name" value="METHYLATED-DNA--PROTEIN-CYSTEINE METHYLTRANSFERASE"/>
    <property type="match status" value="1"/>
</dbReference>
<dbReference type="PROSITE" id="PS00374">
    <property type="entry name" value="MGMT"/>
    <property type="match status" value="1"/>
</dbReference>
<keyword evidence="18" id="KW-1185">Reference proteome</keyword>
<dbReference type="InterPro" id="IPR018060">
    <property type="entry name" value="HTH_AraC"/>
</dbReference>
<keyword evidence="5 12" id="KW-0808">Transferase</keyword>
<comment type="subcellular location">
    <subcellularLocation>
        <location evidence="12">Cytoplasm</location>
    </subcellularLocation>
</comment>
<dbReference type="Pfam" id="PF01035">
    <property type="entry name" value="DNA_binding_1"/>
    <property type="match status" value="1"/>
</dbReference>
<dbReference type="NCBIfam" id="TIGR00589">
    <property type="entry name" value="ogt"/>
    <property type="match status" value="1"/>
</dbReference>
<keyword evidence="8" id="KW-0010">Activator</keyword>
<dbReference type="SUPFAM" id="SSF46689">
    <property type="entry name" value="Homeodomain-like"/>
    <property type="match status" value="1"/>
</dbReference>
<dbReference type="InterPro" id="IPR004026">
    <property type="entry name" value="Ada_DNA_repair_Zn-bd"/>
</dbReference>
<dbReference type="Gene3D" id="3.30.160.70">
    <property type="entry name" value="Methylated DNA-protein cysteine methyltransferase domain"/>
    <property type="match status" value="1"/>
</dbReference>